<organism evidence="1 2">
    <name type="scientific">Tautonia sociabilis</name>
    <dbReference type="NCBI Taxonomy" id="2080755"/>
    <lineage>
        <taxon>Bacteria</taxon>
        <taxon>Pseudomonadati</taxon>
        <taxon>Planctomycetota</taxon>
        <taxon>Planctomycetia</taxon>
        <taxon>Isosphaerales</taxon>
        <taxon>Isosphaeraceae</taxon>
        <taxon>Tautonia</taxon>
    </lineage>
</organism>
<dbReference type="Proteomes" id="UP000280296">
    <property type="component" value="Unassembled WGS sequence"/>
</dbReference>
<reference evidence="1 2" key="2">
    <citation type="submission" date="2019-01" db="EMBL/GenBank/DDBJ databases">
        <title>Tautonia sociabilis, a novel thermotolerant planctomycete of Isosphaeraceae family, isolated from a 4000 m deep subterranean habitat.</title>
        <authorList>
            <person name="Kovaleva O.L."/>
            <person name="Elcheninov A.G."/>
            <person name="Van Heerden E."/>
            <person name="Toshchakov S.V."/>
            <person name="Novikov A."/>
            <person name="Bonch-Osmolovskaya E.A."/>
            <person name="Kublanov I.V."/>
        </authorList>
    </citation>
    <scope>NUCLEOTIDE SEQUENCE [LARGE SCALE GENOMIC DNA]</scope>
    <source>
        <strain evidence="1 2">GM2012</strain>
    </source>
</reference>
<dbReference type="AlphaFoldDB" id="A0A432MEQ4"/>
<evidence type="ECO:0000313" key="2">
    <source>
        <dbReference type="Proteomes" id="UP000280296"/>
    </source>
</evidence>
<keyword evidence="2" id="KW-1185">Reference proteome</keyword>
<evidence type="ECO:0000313" key="1">
    <source>
        <dbReference type="EMBL" id="RUL84031.1"/>
    </source>
</evidence>
<accession>A0A432MEQ4</accession>
<protein>
    <submittedName>
        <fullName evidence="1">Uncharacterized protein</fullName>
    </submittedName>
</protein>
<dbReference type="OrthoDB" id="7986077at2"/>
<dbReference type="RefSeq" id="WP_126727450.1">
    <property type="nucleotide sequence ID" value="NZ_RYZH01000053.1"/>
</dbReference>
<comment type="caution">
    <text evidence="1">The sequence shown here is derived from an EMBL/GenBank/DDBJ whole genome shotgun (WGS) entry which is preliminary data.</text>
</comment>
<proteinExistence type="predicted"/>
<gene>
    <name evidence="1" type="ORF">TsocGM_21150</name>
</gene>
<reference evidence="1 2" key="1">
    <citation type="submission" date="2018-12" db="EMBL/GenBank/DDBJ databases">
        <authorList>
            <person name="Toschakov S.V."/>
        </authorList>
    </citation>
    <scope>NUCLEOTIDE SEQUENCE [LARGE SCALE GENOMIC DNA]</scope>
    <source>
        <strain evidence="1 2">GM2012</strain>
    </source>
</reference>
<dbReference type="EMBL" id="RYZH01000053">
    <property type="protein sequence ID" value="RUL84031.1"/>
    <property type="molecule type" value="Genomic_DNA"/>
</dbReference>
<name>A0A432MEQ4_9BACT</name>
<sequence length="210" mass="23515">MTENHQDKLEAIIDEMLLEDPETSYDTLAKWCARYPEHRDALTRFAATRAVQKSLPEGSQIDEARITSRLMSHALSIMHRQGAAARDTAEAVTTRLCEAITESGIPEEEFSRRCNLDETLIAKLNRRLIPVASIPRVAFELIASTIAREVAFVRAMLTGDPIPLGAHKSRSRPAARTEDFLDAVKSSNLSEEAKSEWIRIIEAERKNEGT</sequence>